<proteinExistence type="predicted"/>
<feature type="transmembrane region" description="Helical" evidence="1">
    <location>
        <begin position="52"/>
        <end position="72"/>
    </location>
</feature>
<dbReference type="RefSeq" id="WP_139074860.1">
    <property type="nucleotide sequence ID" value="NZ_VDFU01000001.1"/>
</dbReference>
<name>A0A5C4N2M4_9RHOB</name>
<keyword evidence="3" id="KW-1185">Reference proteome</keyword>
<evidence type="ECO:0000313" key="2">
    <source>
        <dbReference type="EMBL" id="TNC52957.1"/>
    </source>
</evidence>
<dbReference type="OrthoDB" id="7862849at2"/>
<dbReference type="Pfam" id="PF10658">
    <property type="entry name" value="DUF2484"/>
    <property type="match status" value="1"/>
</dbReference>
<protein>
    <submittedName>
        <fullName evidence="2">DUF2484 family protein</fullName>
    </submittedName>
</protein>
<keyword evidence="1" id="KW-0812">Transmembrane</keyword>
<dbReference type="EMBL" id="VDFU01000001">
    <property type="protein sequence ID" value="TNC52957.1"/>
    <property type="molecule type" value="Genomic_DNA"/>
</dbReference>
<gene>
    <name evidence="2" type="ORF">FHG66_01305</name>
</gene>
<organism evidence="2 3">
    <name type="scientific">Rubellimicrobium rubrum</name>
    <dbReference type="NCBI Taxonomy" id="2585369"/>
    <lineage>
        <taxon>Bacteria</taxon>
        <taxon>Pseudomonadati</taxon>
        <taxon>Pseudomonadota</taxon>
        <taxon>Alphaproteobacteria</taxon>
        <taxon>Rhodobacterales</taxon>
        <taxon>Roseobacteraceae</taxon>
        <taxon>Rubellimicrobium</taxon>
    </lineage>
</organism>
<reference evidence="2 3" key="1">
    <citation type="submission" date="2019-06" db="EMBL/GenBank/DDBJ databases">
        <title>YIM 131921 draft genome.</title>
        <authorList>
            <person name="Jiang L."/>
        </authorList>
    </citation>
    <scope>NUCLEOTIDE SEQUENCE [LARGE SCALE GENOMIC DNA]</scope>
    <source>
        <strain evidence="2 3">YIM 131921</strain>
    </source>
</reference>
<keyword evidence="1" id="KW-0472">Membrane</keyword>
<dbReference type="InterPro" id="IPR018919">
    <property type="entry name" value="DUF2484"/>
</dbReference>
<accession>A0A5C4N2M4</accession>
<evidence type="ECO:0000256" key="1">
    <source>
        <dbReference type="SAM" id="Phobius"/>
    </source>
</evidence>
<evidence type="ECO:0000313" key="3">
    <source>
        <dbReference type="Proteomes" id="UP000305887"/>
    </source>
</evidence>
<sequence>MSFALVLACLWFITANVVAMLPSRDQHWTAATLLTACGVPLLGWLTVEHGPVMGMIALAAGASVLRWPLIFLMRRLRRTTPAHRNPAE</sequence>
<comment type="caution">
    <text evidence="2">The sequence shown here is derived from an EMBL/GenBank/DDBJ whole genome shotgun (WGS) entry which is preliminary data.</text>
</comment>
<dbReference type="AlphaFoldDB" id="A0A5C4N2M4"/>
<dbReference type="Proteomes" id="UP000305887">
    <property type="component" value="Unassembled WGS sequence"/>
</dbReference>
<keyword evidence="1" id="KW-1133">Transmembrane helix</keyword>